<evidence type="ECO:0000256" key="1">
    <source>
        <dbReference type="HAMAP-Rule" id="MF_00934"/>
    </source>
</evidence>
<sequence>MFRIAANAAANASFPKEGRLNYRHAFHAGNFADVVKHALLVAIVAYLKRKEKPFRVIDTHAGIGLYDLSSEEARRTGEHLAGIDALRASPAAEAAALAAYLDAVSVDGPGAYPGSPLIARRLLRRQDRLSAYELHPVDAERLAALFAGDVQVKTFALDGWLALGAHLPPKEKRGLVLIDPPFEAKDEIASIAAGLAAAHRRWPGGIYAIWYPIKRAAERDRLHAALAATGIPDIVAAEFLREPPGAEDRLIGTGLAVVNPPFTFAQEAAAIMAILEQPLGKSGGASSRVVAIASERP</sequence>
<keyword evidence="1" id="KW-0694">RNA-binding</keyword>
<keyword evidence="1" id="KW-0808">Transferase</keyword>
<keyword evidence="3" id="KW-1185">Reference proteome</keyword>
<comment type="function">
    <text evidence="1">Specifically methylates the adenine in position 2030 of 23S rRNA.</text>
</comment>
<comment type="caution">
    <text evidence="2">The sequence shown here is derived from an EMBL/GenBank/DDBJ whole genome shotgun (WGS) entry which is preliminary data.</text>
</comment>
<dbReference type="EMBL" id="BMIQ01000001">
    <property type="protein sequence ID" value="GGD85817.1"/>
    <property type="molecule type" value="Genomic_DNA"/>
</dbReference>
<comment type="similarity">
    <text evidence="1">Belongs to the RlmJ family.</text>
</comment>
<dbReference type="Proteomes" id="UP000644699">
    <property type="component" value="Unassembled WGS sequence"/>
</dbReference>
<dbReference type="Pfam" id="PF04378">
    <property type="entry name" value="RsmJ"/>
    <property type="match status" value="1"/>
</dbReference>
<feature type="binding site" evidence="1">
    <location>
        <position position="133"/>
    </location>
    <ligand>
        <name>S-adenosyl-L-methionine</name>
        <dbReference type="ChEBI" id="CHEBI:59789"/>
    </ligand>
</feature>
<feature type="site" description="Interaction with substrate rRNA" evidence="1">
    <location>
        <position position="22"/>
    </location>
</feature>
<evidence type="ECO:0000313" key="3">
    <source>
        <dbReference type="Proteomes" id="UP000644699"/>
    </source>
</evidence>
<dbReference type="PANTHER" id="PTHR37426">
    <property type="entry name" value="RIBOSOMAL RNA LARGE SUBUNIT METHYLTRANSFERASE J"/>
    <property type="match status" value="1"/>
</dbReference>
<dbReference type="PANTHER" id="PTHR37426:SF1">
    <property type="entry name" value="RIBOSOMAL RNA LARGE SUBUNIT METHYLTRANSFERASE J"/>
    <property type="match status" value="1"/>
</dbReference>
<dbReference type="GO" id="GO:0036307">
    <property type="term" value="F:23S rRNA (adenine(2030)-N(6))-methyltransferase activity"/>
    <property type="evidence" value="ECO:0007669"/>
    <property type="project" value="UniProtKB-UniRule"/>
</dbReference>
<proteinExistence type="inferred from homology"/>
<feature type="active site" description="Proton acceptor" evidence="1">
    <location>
        <position position="179"/>
    </location>
</feature>
<reference evidence="2" key="2">
    <citation type="submission" date="2020-09" db="EMBL/GenBank/DDBJ databases">
        <authorList>
            <person name="Sun Q."/>
            <person name="Zhou Y."/>
        </authorList>
    </citation>
    <scope>NUCLEOTIDE SEQUENCE</scope>
    <source>
        <strain evidence="2">CGMCC 1.15367</strain>
    </source>
</reference>
<comment type="subunit">
    <text evidence="1">Monomer.</text>
</comment>
<keyword evidence="1 2" id="KW-0489">Methyltransferase</keyword>
<keyword evidence="1" id="KW-0949">S-adenosyl-L-methionine</keyword>
<keyword evidence="1" id="KW-0698">rRNA processing</keyword>
<organism evidence="2 3">
    <name type="scientific">Aureimonas endophytica</name>
    <dbReference type="NCBI Taxonomy" id="2027858"/>
    <lineage>
        <taxon>Bacteria</taxon>
        <taxon>Pseudomonadati</taxon>
        <taxon>Pseudomonadota</taxon>
        <taxon>Alphaproteobacteria</taxon>
        <taxon>Hyphomicrobiales</taxon>
        <taxon>Aurantimonadaceae</taxon>
        <taxon>Aureimonas</taxon>
    </lineage>
</organism>
<dbReference type="SUPFAM" id="SSF53335">
    <property type="entry name" value="S-adenosyl-L-methionine-dependent methyltransferases"/>
    <property type="match status" value="1"/>
</dbReference>
<name>A0A916ZB74_9HYPH</name>
<dbReference type="GO" id="GO:0070475">
    <property type="term" value="P:rRNA base methylation"/>
    <property type="evidence" value="ECO:0007669"/>
    <property type="project" value="UniProtKB-UniRule"/>
</dbReference>
<protein>
    <recommendedName>
        <fullName evidence="1">Ribosomal RNA large subunit methyltransferase J</fullName>
        <ecNumber evidence="1">2.1.1.266</ecNumber>
    </recommendedName>
    <alternativeName>
        <fullName evidence="1">23S rRNA (adenine(2030)-N6)-methyltransferase</fullName>
    </alternativeName>
    <alternativeName>
        <fullName evidence="1">23S rRNA m6A2030 methyltransferase</fullName>
    </alternativeName>
</protein>
<dbReference type="Gene3D" id="3.40.50.150">
    <property type="entry name" value="Vaccinia Virus protein VP39"/>
    <property type="match status" value="1"/>
</dbReference>
<dbReference type="EC" id="2.1.1.266" evidence="1"/>
<dbReference type="InterPro" id="IPR007473">
    <property type="entry name" value="RlmJ"/>
</dbReference>
<feature type="binding site" evidence="1">
    <location>
        <begin position="158"/>
        <end position="159"/>
    </location>
    <ligand>
        <name>S-adenosyl-L-methionine</name>
        <dbReference type="ChEBI" id="CHEBI:59789"/>
    </ligand>
</feature>
<dbReference type="InterPro" id="IPR029063">
    <property type="entry name" value="SAM-dependent_MTases_sf"/>
</dbReference>
<feature type="binding site" evidence="1">
    <location>
        <position position="60"/>
    </location>
    <ligand>
        <name>S-adenosyl-L-methionine</name>
        <dbReference type="ChEBI" id="CHEBI:59789"/>
    </ligand>
</feature>
<dbReference type="AlphaFoldDB" id="A0A916ZB74"/>
<comment type="catalytic activity">
    <reaction evidence="1">
        <text>adenosine(2030) in 23S rRNA + S-adenosyl-L-methionine = N(6)-methyladenosine(2030) in 23S rRNA + S-adenosyl-L-homocysteine + H(+)</text>
        <dbReference type="Rhea" id="RHEA:43736"/>
        <dbReference type="Rhea" id="RHEA-COMP:10668"/>
        <dbReference type="Rhea" id="RHEA-COMP:10669"/>
        <dbReference type="ChEBI" id="CHEBI:15378"/>
        <dbReference type="ChEBI" id="CHEBI:57856"/>
        <dbReference type="ChEBI" id="CHEBI:59789"/>
        <dbReference type="ChEBI" id="CHEBI:74411"/>
        <dbReference type="ChEBI" id="CHEBI:74449"/>
        <dbReference type="EC" id="2.1.1.266"/>
    </reaction>
</comment>
<dbReference type="HAMAP" id="MF_00934">
    <property type="entry name" value="23SrRNA_methyltr_J"/>
    <property type="match status" value="1"/>
</dbReference>
<reference evidence="2" key="1">
    <citation type="journal article" date="2014" name="Int. J. Syst. Evol. Microbiol.">
        <title>Complete genome sequence of Corynebacterium casei LMG S-19264T (=DSM 44701T), isolated from a smear-ripened cheese.</title>
        <authorList>
            <consortium name="US DOE Joint Genome Institute (JGI-PGF)"/>
            <person name="Walter F."/>
            <person name="Albersmeier A."/>
            <person name="Kalinowski J."/>
            <person name="Ruckert C."/>
        </authorList>
    </citation>
    <scope>NUCLEOTIDE SEQUENCE</scope>
    <source>
        <strain evidence="2">CGMCC 1.15367</strain>
    </source>
</reference>
<gene>
    <name evidence="1 2" type="primary">rlmJ</name>
    <name evidence="2" type="ORF">GCM10011390_00480</name>
</gene>
<accession>A0A916ZB74</accession>
<feature type="binding site" evidence="1">
    <location>
        <position position="179"/>
    </location>
    <ligand>
        <name>S-adenosyl-L-methionine</name>
        <dbReference type="ChEBI" id="CHEBI:59789"/>
    </ligand>
</feature>
<dbReference type="GO" id="GO:0005829">
    <property type="term" value="C:cytosol"/>
    <property type="evidence" value="ECO:0007669"/>
    <property type="project" value="TreeGrafter"/>
</dbReference>
<feature type="binding site" evidence="1">
    <location>
        <position position="37"/>
    </location>
    <ligand>
        <name>S-adenosyl-L-methionine</name>
        <dbReference type="ChEBI" id="CHEBI:59789"/>
    </ligand>
</feature>
<evidence type="ECO:0000313" key="2">
    <source>
        <dbReference type="EMBL" id="GGD85817.1"/>
    </source>
</evidence>
<feature type="binding site" evidence="1">
    <location>
        <position position="115"/>
    </location>
    <ligand>
        <name>S-adenosyl-L-methionine</name>
        <dbReference type="ChEBI" id="CHEBI:59789"/>
    </ligand>
</feature>
<dbReference type="GO" id="GO:0003723">
    <property type="term" value="F:RNA binding"/>
    <property type="evidence" value="ECO:0007669"/>
    <property type="project" value="UniProtKB-UniRule"/>
</dbReference>